<protein>
    <submittedName>
        <fullName evidence="1">Uncharacterized protein</fullName>
    </submittedName>
</protein>
<dbReference type="AlphaFoldDB" id="C6T138"/>
<proteinExistence type="evidence at transcript level"/>
<sequence>MHSKCLSQLQPQYLKVWPFFLPSRKNTRYTLCGCCTQLGEEGKPQGCINPTMKGNQR</sequence>
<organism evidence="1">
    <name type="scientific">Glycine max</name>
    <name type="common">Soybean</name>
    <name type="synonym">Glycine hispida</name>
    <dbReference type="NCBI Taxonomy" id="3847"/>
    <lineage>
        <taxon>Eukaryota</taxon>
        <taxon>Viridiplantae</taxon>
        <taxon>Streptophyta</taxon>
        <taxon>Embryophyta</taxon>
        <taxon>Tracheophyta</taxon>
        <taxon>Spermatophyta</taxon>
        <taxon>Magnoliopsida</taxon>
        <taxon>eudicotyledons</taxon>
        <taxon>Gunneridae</taxon>
        <taxon>Pentapetalae</taxon>
        <taxon>rosids</taxon>
        <taxon>fabids</taxon>
        <taxon>Fabales</taxon>
        <taxon>Fabaceae</taxon>
        <taxon>Papilionoideae</taxon>
        <taxon>50 kb inversion clade</taxon>
        <taxon>NPAAA clade</taxon>
        <taxon>indigoferoid/millettioid clade</taxon>
        <taxon>Phaseoleae</taxon>
        <taxon>Glycine</taxon>
        <taxon>Glycine subgen. Soja</taxon>
    </lineage>
</organism>
<reference evidence="1" key="1">
    <citation type="submission" date="2009-08" db="EMBL/GenBank/DDBJ databases">
        <authorList>
            <person name="Cheung F."/>
            <person name="Xiao Y."/>
            <person name="Chan A."/>
            <person name="Moskal W."/>
            <person name="Town C.D."/>
        </authorList>
    </citation>
    <scope>NUCLEOTIDE SEQUENCE</scope>
</reference>
<name>C6T138_SOYBN</name>
<dbReference type="EMBL" id="BT091144">
    <property type="protein sequence ID" value="ACU15244.1"/>
    <property type="molecule type" value="mRNA"/>
</dbReference>
<accession>C6T138</accession>
<evidence type="ECO:0000313" key="1">
    <source>
        <dbReference type="EMBL" id="ACU15244.1"/>
    </source>
</evidence>